<dbReference type="EMBL" id="BBPA01000039">
    <property type="protein sequence ID" value="GAL93462.1"/>
    <property type="molecule type" value="Genomic_DNA"/>
</dbReference>
<evidence type="ECO:0000313" key="2">
    <source>
        <dbReference type="Proteomes" id="UP000030321"/>
    </source>
</evidence>
<reference evidence="2" key="1">
    <citation type="journal article" date="2015" name="Genome">
        <title>Whole Genome Sequence of the Non-Microcystin-Producing Microcystis aeruginosa Strain NIES-44.</title>
        <authorList>
            <person name="Okano K."/>
            <person name="Miyata N."/>
            <person name="Ozaki Y."/>
        </authorList>
    </citation>
    <scope>NUCLEOTIDE SEQUENCE [LARGE SCALE GENOMIC DNA]</scope>
    <source>
        <strain evidence="2">NIES-44</strain>
    </source>
</reference>
<dbReference type="AlphaFoldDB" id="A0A0A1VUI5"/>
<organism evidence="1 2">
    <name type="scientific">Microcystis aeruginosa NIES-44</name>
    <dbReference type="NCBI Taxonomy" id="449439"/>
    <lineage>
        <taxon>Bacteria</taxon>
        <taxon>Bacillati</taxon>
        <taxon>Cyanobacteriota</taxon>
        <taxon>Cyanophyceae</taxon>
        <taxon>Oscillatoriophycideae</taxon>
        <taxon>Chroococcales</taxon>
        <taxon>Microcystaceae</taxon>
        <taxon>Microcystis</taxon>
    </lineage>
</organism>
<dbReference type="Proteomes" id="UP000030321">
    <property type="component" value="Unassembled WGS sequence"/>
</dbReference>
<gene>
    <name evidence="1" type="ORF">N44_02149</name>
</gene>
<dbReference type="SUPFAM" id="SSF54427">
    <property type="entry name" value="NTF2-like"/>
    <property type="match status" value="1"/>
</dbReference>
<accession>A0A0A1VUI5</accession>
<evidence type="ECO:0000313" key="1">
    <source>
        <dbReference type="EMBL" id="GAL93462.1"/>
    </source>
</evidence>
<dbReference type="RefSeq" id="WP_045359236.1">
    <property type="nucleotide sequence ID" value="NZ_BBPA01000039.1"/>
</dbReference>
<dbReference type="InterPro" id="IPR032710">
    <property type="entry name" value="NTF2-like_dom_sf"/>
</dbReference>
<protein>
    <recommendedName>
        <fullName evidence="3">Nuclear transport factor 2 family protein</fullName>
    </recommendedName>
</protein>
<evidence type="ECO:0008006" key="3">
    <source>
        <dbReference type="Google" id="ProtNLM"/>
    </source>
</evidence>
<name>A0A0A1VUI5_MICAE</name>
<comment type="caution">
    <text evidence="1">The sequence shown here is derived from an EMBL/GenBank/DDBJ whole genome shotgun (WGS) entry which is preliminary data.</text>
</comment>
<sequence>MRNLNTIPNKFFRQSLNFSLSLLLGLGLTFTLATSLRAEKPETAPANLKTLISKIETAANERDIKQLMEFYSPKFTNSDGLTYEKTKKALTHFWERYNNLQYTTTLESWSRSGDKLTANTITKITGTGKVQGRAVGMNATIRSRQQFQGNKLVYQEILSERVELNTGKNPPSIQVRIPERVKVGEEFDFDVIVREPLGDDLLAGAAIDEKVDIERYINTKPLELELLQSGGLFKRVKAPATPENRWLSAILIQGDGIVVVSQRVKVEK</sequence>
<proteinExistence type="predicted"/>